<dbReference type="Gene3D" id="1.25.10.10">
    <property type="entry name" value="Leucine-rich Repeat Variant"/>
    <property type="match status" value="2"/>
</dbReference>
<dbReference type="PANTHER" id="PTHR22100:SF13">
    <property type="entry name" value="WINGS APART-LIKE PROTEIN HOMOLOG"/>
    <property type="match status" value="1"/>
</dbReference>
<reference evidence="4 5" key="1">
    <citation type="journal article" date="2023" name="Life. Sci Alliance">
        <title>Evolutionary insights into 3D genome organization and epigenetic landscape of Vigna mungo.</title>
        <authorList>
            <person name="Junaid A."/>
            <person name="Singh B."/>
            <person name="Bhatia S."/>
        </authorList>
    </citation>
    <scope>NUCLEOTIDE SEQUENCE [LARGE SCALE GENOMIC DNA]</scope>
    <source>
        <strain evidence="4">Urdbean</strain>
    </source>
</reference>
<evidence type="ECO:0000259" key="3">
    <source>
        <dbReference type="Pfam" id="PF07814"/>
    </source>
</evidence>
<evidence type="ECO:0000256" key="1">
    <source>
        <dbReference type="ARBA" id="ARBA00006854"/>
    </source>
</evidence>
<dbReference type="InterPro" id="IPR039874">
    <property type="entry name" value="WAPL"/>
</dbReference>
<protein>
    <recommendedName>
        <fullName evidence="3">Wings apart-like protein C-terminal domain-containing protein</fullName>
    </recommendedName>
</protein>
<accession>A0AAQ3PAG2</accession>
<feature type="domain" description="Wings apart-like protein C-terminal" evidence="3">
    <location>
        <begin position="91"/>
        <end position="151"/>
    </location>
</feature>
<dbReference type="InterPro" id="IPR016024">
    <property type="entry name" value="ARM-type_fold"/>
</dbReference>
<dbReference type="SUPFAM" id="SSF48371">
    <property type="entry name" value="ARM repeat"/>
    <property type="match status" value="1"/>
</dbReference>
<feature type="compositionally biased region" description="Basic residues" evidence="2">
    <location>
        <begin position="1"/>
        <end position="11"/>
    </location>
</feature>
<evidence type="ECO:0000313" key="4">
    <source>
        <dbReference type="EMBL" id="WVZ24598.1"/>
    </source>
</evidence>
<feature type="region of interest" description="Disordered" evidence="2">
    <location>
        <begin position="1"/>
        <end position="32"/>
    </location>
</feature>
<dbReference type="Pfam" id="PF07814">
    <property type="entry name" value="WAPL"/>
    <property type="match status" value="2"/>
</dbReference>
<dbReference type="Proteomes" id="UP001374535">
    <property type="component" value="Chromosome 1"/>
</dbReference>
<evidence type="ECO:0000256" key="2">
    <source>
        <dbReference type="SAM" id="MobiDB-lite"/>
    </source>
</evidence>
<dbReference type="FunFam" id="1.25.10.10:FF:000417">
    <property type="entry name" value="Wings apart-like protein-like isoform A"/>
    <property type="match status" value="1"/>
</dbReference>
<keyword evidence="5" id="KW-1185">Reference proteome</keyword>
<proteinExistence type="inferred from homology"/>
<dbReference type="InterPro" id="IPR011989">
    <property type="entry name" value="ARM-like"/>
</dbReference>
<evidence type="ECO:0000313" key="5">
    <source>
        <dbReference type="Proteomes" id="UP001374535"/>
    </source>
</evidence>
<gene>
    <name evidence="4" type="ORF">V8G54_003142</name>
</gene>
<feature type="compositionally biased region" description="Polar residues" evidence="2">
    <location>
        <begin position="13"/>
        <end position="32"/>
    </location>
</feature>
<sequence>MIVRTYGRRNRPLSGTCSGSSSLNDDVSEPFSQETGDPLCAFAFSSQDSSSQHWPLFDSEIDDLCAERESKRARRGAEKRSEGAEGIPATSTLMEAQEFGEMMEHVDEVNFALDGLRKGQPLRIRRSSLVSLLTICSTTHQRRLLRTQGCVNFSPTFFFLANLKWVFCLALVLSVSSFASAFFCGRTRPNPDVLNPKMAKTITNAILGLNLDDSPSNLAAATLLYILTSDGQDDHLLESPGCIQFLIKFLRPIVTTTIKDKTPKFGYKLLSLRQNDDIVKNTTGRLDSSSSEVFSRVQEILVNCKELKACQNDNGVERPELCPKWLALLTMEKACLSAISLDDLENWMKDSSLSTKGSRNDKRIKGLTLLLKCLKIMENATFLSNDNQSHLLGMKRKSSSRGPPISFTELIIAVIKVLSGNDHSKGFSSLSSLPKIFLHVDLCLRRCASTASNDNKSYDMFSMVSHDSELDQLRDYKENETLSRGSNREYHGAERGSCVKSSNASQISRILTCNRLESSLSISETPSTSTTDTYSLKMRVSSSTSGSCSGASKSSYCKTSMIQNNSRKNVRFMESTPVVILDDSQDPFAFDEDDIAPSKWDLLSGKQKKSHSKKHVIASRGFEIECQSHTAVSQQELSNGDVNCPNPDVGDEKDSSVLTDCLLTAVKVLMNLTNDNPIGCHQIATYGGLETMSMLIACHFPSFSSPLSFDQTKENAAGNTKDPQSDRHLTDHELDFLVAILGLLVNLVEKDGHNRSRLAAASVLLPSSAGLCQEVRRDVIQLLCSIFLANLGESEGDGEDKHLQLNDEAAVLQSEKEAEKMIVEAYSALLLAFLSTESKSIRAAIADNLPDQNLASLVPVLDRFVEFHLSLNMISPETHKAVSEVIESCRIR</sequence>
<feature type="domain" description="Wings apart-like protein C-terminal" evidence="3">
    <location>
        <begin position="197"/>
        <end position="751"/>
    </location>
</feature>
<dbReference type="InterPro" id="IPR022771">
    <property type="entry name" value="WAPL_C"/>
</dbReference>
<comment type="similarity">
    <text evidence="1">Belongs to the WAPL family.</text>
</comment>
<dbReference type="PANTHER" id="PTHR22100">
    <property type="entry name" value="WINGS APART-LIKE PROTEIN HOMOLOG"/>
    <property type="match status" value="1"/>
</dbReference>
<organism evidence="4 5">
    <name type="scientific">Vigna mungo</name>
    <name type="common">Black gram</name>
    <name type="synonym">Phaseolus mungo</name>
    <dbReference type="NCBI Taxonomy" id="3915"/>
    <lineage>
        <taxon>Eukaryota</taxon>
        <taxon>Viridiplantae</taxon>
        <taxon>Streptophyta</taxon>
        <taxon>Embryophyta</taxon>
        <taxon>Tracheophyta</taxon>
        <taxon>Spermatophyta</taxon>
        <taxon>Magnoliopsida</taxon>
        <taxon>eudicotyledons</taxon>
        <taxon>Gunneridae</taxon>
        <taxon>Pentapetalae</taxon>
        <taxon>rosids</taxon>
        <taxon>fabids</taxon>
        <taxon>Fabales</taxon>
        <taxon>Fabaceae</taxon>
        <taxon>Papilionoideae</taxon>
        <taxon>50 kb inversion clade</taxon>
        <taxon>NPAAA clade</taxon>
        <taxon>indigoferoid/millettioid clade</taxon>
        <taxon>Phaseoleae</taxon>
        <taxon>Vigna</taxon>
    </lineage>
</organism>
<dbReference type="EMBL" id="CP144700">
    <property type="protein sequence ID" value="WVZ24598.1"/>
    <property type="molecule type" value="Genomic_DNA"/>
</dbReference>
<name>A0AAQ3PAG2_VIGMU</name>
<dbReference type="AlphaFoldDB" id="A0AAQ3PAG2"/>